<dbReference type="Proteomes" id="UP000299102">
    <property type="component" value="Unassembled WGS sequence"/>
</dbReference>
<organism evidence="1 2">
    <name type="scientific">Eumeta variegata</name>
    <name type="common">Bagworm moth</name>
    <name type="synonym">Eumeta japonica</name>
    <dbReference type="NCBI Taxonomy" id="151549"/>
    <lineage>
        <taxon>Eukaryota</taxon>
        <taxon>Metazoa</taxon>
        <taxon>Ecdysozoa</taxon>
        <taxon>Arthropoda</taxon>
        <taxon>Hexapoda</taxon>
        <taxon>Insecta</taxon>
        <taxon>Pterygota</taxon>
        <taxon>Neoptera</taxon>
        <taxon>Endopterygota</taxon>
        <taxon>Lepidoptera</taxon>
        <taxon>Glossata</taxon>
        <taxon>Ditrysia</taxon>
        <taxon>Tineoidea</taxon>
        <taxon>Psychidae</taxon>
        <taxon>Oiketicinae</taxon>
        <taxon>Eumeta</taxon>
    </lineage>
</organism>
<name>A0A4C1ZU78_EUMVA</name>
<sequence length="98" mass="11193">MVSELFRFPKIPTSPAHRLAFYRRAVRARFLPRPTNFGAIDRQRYCRSTVTRPARREFVLVQKASYALSPLSGLQAFRGDGDIQCVVARILACPLKIK</sequence>
<evidence type="ECO:0000313" key="2">
    <source>
        <dbReference type="Proteomes" id="UP000299102"/>
    </source>
</evidence>
<proteinExistence type="predicted"/>
<reference evidence="1 2" key="1">
    <citation type="journal article" date="2019" name="Commun. Biol.">
        <title>The bagworm genome reveals a unique fibroin gene that provides high tensile strength.</title>
        <authorList>
            <person name="Kono N."/>
            <person name="Nakamura H."/>
            <person name="Ohtoshi R."/>
            <person name="Tomita M."/>
            <person name="Numata K."/>
            <person name="Arakawa K."/>
        </authorList>
    </citation>
    <scope>NUCLEOTIDE SEQUENCE [LARGE SCALE GENOMIC DNA]</scope>
</reference>
<comment type="caution">
    <text evidence="1">The sequence shown here is derived from an EMBL/GenBank/DDBJ whole genome shotgun (WGS) entry which is preliminary data.</text>
</comment>
<accession>A0A4C1ZU78</accession>
<protein>
    <submittedName>
        <fullName evidence="1">Uncharacterized protein</fullName>
    </submittedName>
</protein>
<evidence type="ECO:0000313" key="1">
    <source>
        <dbReference type="EMBL" id="GBP92026.1"/>
    </source>
</evidence>
<dbReference type="AlphaFoldDB" id="A0A4C1ZU78"/>
<keyword evidence="2" id="KW-1185">Reference proteome</keyword>
<dbReference type="EMBL" id="BGZK01002233">
    <property type="protein sequence ID" value="GBP92026.1"/>
    <property type="molecule type" value="Genomic_DNA"/>
</dbReference>
<gene>
    <name evidence="1" type="ORF">EVAR_63705_1</name>
</gene>